<dbReference type="EMBL" id="QGMH01000153">
    <property type="protein sequence ID" value="TVY23954.1"/>
    <property type="molecule type" value="Genomic_DNA"/>
</dbReference>
<dbReference type="RefSeq" id="XP_031002742.1">
    <property type="nucleotide sequence ID" value="XM_031152967.1"/>
</dbReference>
<keyword evidence="5 7" id="KW-0472">Membrane</keyword>
<gene>
    <name evidence="9" type="primary">TMS1</name>
    <name evidence="9" type="ORF">LHYA1_G008046</name>
</gene>
<comment type="similarity">
    <text evidence="2">Belongs to the TDE1 family.</text>
</comment>
<dbReference type="PANTHER" id="PTHR10383">
    <property type="entry name" value="SERINE INCORPORATOR"/>
    <property type="match status" value="1"/>
</dbReference>
<dbReference type="GO" id="GO:0016020">
    <property type="term" value="C:membrane"/>
    <property type="evidence" value="ECO:0007669"/>
    <property type="project" value="UniProtKB-SubCell"/>
</dbReference>
<sequence>MGALLSIPLLAIPSVGTLLTFGASCCGAATCSAVCSACGKCGNSVATRIAYALILLVNSILSWIMLTPWAIKKLQHLTLDYMEIKCPDGDCYGWVAIHRINFALGVFHMIMAVLLLGVNSSKNPRAAIQNGFWGPKIIAWLALIVVSFLIPEAFFMVWGNYIALIGATLFLLLGLILLVDLAHTWAEYCLEQIDATDSRAWRGILIGSTLGMYAASLAMTIVQYYFFAGHDCSMNQAAISINLILLIIVSAVSVHPAIQEYNQKAGLAQSAMVAVYCTYLTMSAVSMEPDDKNCNPLIRAQGTRTTSIIIGAIVTMFTVAYTTTRAATQGVALGGKGKSIRLPEDDEHDLVTQQPDSRREMRAAALRQAVEEGSLPADALLDDDDDESDSGNTAKDDERSSTQYSYALFHIIFFLATTWVATLLTMNIEESTKDGNDFAPVGRTYWASWVKIVSAWVCYGIYTWTLVAPIVLPDRFE</sequence>
<dbReference type="AlphaFoldDB" id="A0A8H8QWC2"/>
<feature type="transmembrane region" description="Helical" evidence="7">
    <location>
        <begin position="404"/>
        <end position="426"/>
    </location>
</feature>
<feature type="transmembrane region" description="Helical" evidence="7">
    <location>
        <begin position="137"/>
        <end position="155"/>
    </location>
</feature>
<dbReference type="PANTHER" id="PTHR10383:SF9">
    <property type="entry name" value="SERINE INCORPORATOR, ISOFORM F"/>
    <property type="match status" value="1"/>
</dbReference>
<dbReference type="GeneID" id="41988244"/>
<feature type="transmembrane region" description="Helical" evidence="7">
    <location>
        <begin position="49"/>
        <end position="71"/>
    </location>
</feature>
<evidence type="ECO:0000256" key="1">
    <source>
        <dbReference type="ARBA" id="ARBA00004141"/>
    </source>
</evidence>
<feature type="transmembrane region" description="Helical" evidence="7">
    <location>
        <begin position="239"/>
        <end position="258"/>
    </location>
</feature>
<feature type="transmembrane region" description="Helical" evidence="7">
    <location>
        <begin position="203"/>
        <end position="227"/>
    </location>
</feature>
<evidence type="ECO:0000313" key="10">
    <source>
        <dbReference type="Proteomes" id="UP000431533"/>
    </source>
</evidence>
<feature type="transmembrane region" description="Helical" evidence="7">
    <location>
        <begin position="162"/>
        <end position="183"/>
    </location>
</feature>
<keyword evidence="4 7" id="KW-1133">Transmembrane helix</keyword>
<organism evidence="9 10">
    <name type="scientific">Lachnellula hyalina</name>
    <dbReference type="NCBI Taxonomy" id="1316788"/>
    <lineage>
        <taxon>Eukaryota</taxon>
        <taxon>Fungi</taxon>
        <taxon>Dikarya</taxon>
        <taxon>Ascomycota</taxon>
        <taxon>Pezizomycotina</taxon>
        <taxon>Leotiomycetes</taxon>
        <taxon>Helotiales</taxon>
        <taxon>Lachnaceae</taxon>
        <taxon>Lachnellula</taxon>
    </lineage>
</organism>
<dbReference type="OrthoDB" id="5963193at2759"/>
<feature type="transmembrane region" description="Helical" evidence="7">
    <location>
        <begin position="264"/>
        <end position="282"/>
    </location>
</feature>
<keyword evidence="8" id="KW-0732">Signal</keyword>
<evidence type="ECO:0000256" key="4">
    <source>
        <dbReference type="ARBA" id="ARBA00022989"/>
    </source>
</evidence>
<feature type="compositionally biased region" description="Acidic residues" evidence="6">
    <location>
        <begin position="380"/>
        <end position="389"/>
    </location>
</feature>
<proteinExistence type="inferred from homology"/>
<evidence type="ECO:0000313" key="9">
    <source>
        <dbReference type="EMBL" id="TVY23954.1"/>
    </source>
</evidence>
<dbReference type="InterPro" id="IPR005016">
    <property type="entry name" value="TDE1/TMS"/>
</dbReference>
<evidence type="ECO:0000256" key="6">
    <source>
        <dbReference type="SAM" id="MobiDB-lite"/>
    </source>
</evidence>
<feature type="chain" id="PRO_5034602033" evidence="8">
    <location>
        <begin position="18"/>
        <end position="477"/>
    </location>
</feature>
<name>A0A8H8QWC2_9HELO</name>
<reference evidence="9 10" key="1">
    <citation type="submission" date="2018-05" db="EMBL/GenBank/DDBJ databases">
        <title>Genome sequencing and assembly of the regulated plant pathogen Lachnellula willkommii and related sister species for the development of diagnostic species identification markers.</title>
        <authorList>
            <person name="Giroux E."/>
            <person name="Bilodeau G."/>
        </authorList>
    </citation>
    <scope>NUCLEOTIDE SEQUENCE [LARGE SCALE GENOMIC DNA]</scope>
    <source>
        <strain evidence="9 10">CBS 185.66</strain>
    </source>
</reference>
<evidence type="ECO:0000256" key="7">
    <source>
        <dbReference type="SAM" id="Phobius"/>
    </source>
</evidence>
<comment type="caution">
    <text evidence="9">The sequence shown here is derived from an EMBL/GenBank/DDBJ whole genome shotgun (WGS) entry which is preliminary data.</text>
</comment>
<accession>A0A8H8QWC2</accession>
<feature type="region of interest" description="Disordered" evidence="6">
    <location>
        <begin position="338"/>
        <end position="358"/>
    </location>
</feature>
<keyword evidence="10" id="KW-1185">Reference proteome</keyword>
<dbReference type="Proteomes" id="UP000431533">
    <property type="component" value="Unassembled WGS sequence"/>
</dbReference>
<feature type="transmembrane region" description="Helical" evidence="7">
    <location>
        <begin position="92"/>
        <end position="117"/>
    </location>
</feature>
<feature type="signal peptide" evidence="8">
    <location>
        <begin position="1"/>
        <end position="17"/>
    </location>
</feature>
<comment type="subcellular location">
    <subcellularLocation>
        <location evidence="1">Membrane</location>
        <topology evidence="1">Multi-pass membrane protein</topology>
    </subcellularLocation>
</comment>
<keyword evidence="3 7" id="KW-0812">Transmembrane</keyword>
<evidence type="ECO:0000256" key="2">
    <source>
        <dbReference type="ARBA" id="ARBA00006665"/>
    </source>
</evidence>
<feature type="transmembrane region" description="Helical" evidence="7">
    <location>
        <begin position="446"/>
        <end position="472"/>
    </location>
</feature>
<evidence type="ECO:0000256" key="8">
    <source>
        <dbReference type="SAM" id="SignalP"/>
    </source>
</evidence>
<feature type="region of interest" description="Disordered" evidence="6">
    <location>
        <begin position="377"/>
        <end position="398"/>
    </location>
</feature>
<protein>
    <submittedName>
        <fullName evidence="9">Membrane protein</fullName>
    </submittedName>
</protein>
<evidence type="ECO:0000256" key="3">
    <source>
        <dbReference type="ARBA" id="ARBA00022692"/>
    </source>
</evidence>
<dbReference type="Pfam" id="PF03348">
    <property type="entry name" value="Serinc"/>
    <property type="match status" value="1"/>
</dbReference>
<evidence type="ECO:0000256" key="5">
    <source>
        <dbReference type="ARBA" id="ARBA00023136"/>
    </source>
</evidence>